<dbReference type="Proteomes" id="UP000827092">
    <property type="component" value="Unassembled WGS sequence"/>
</dbReference>
<accession>A0AAV6W0I8</accession>
<organism evidence="1 2">
    <name type="scientific">Oedothorax gibbosus</name>
    <dbReference type="NCBI Taxonomy" id="931172"/>
    <lineage>
        <taxon>Eukaryota</taxon>
        <taxon>Metazoa</taxon>
        <taxon>Ecdysozoa</taxon>
        <taxon>Arthropoda</taxon>
        <taxon>Chelicerata</taxon>
        <taxon>Arachnida</taxon>
        <taxon>Araneae</taxon>
        <taxon>Araneomorphae</taxon>
        <taxon>Entelegynae</taxon>
        <taxon>Araneoidea</taxon>
        <taxon>Linyphiidae</taxon>
        <taxon>Erigoninae</taxon>
        <taxon>Oedothorax</taxon>
    </lineage>
</organism>
<dbReference type="AlphaFoldDB" id="A0AAV6W0I8"/>
<evidence type="ECO:0000313" key="1">
    <source>
        <dbReference type="EMBL" id="KAG8201831.1"/>
    </source>
</evidence>
<sequence length="130" mass="14236">MLTSAVGINTLDTQCTAMDSDDHQFLINANWKAQRTGKDCVDSWFSGYLTITRRMMMGPGIVMESTIAVADVPKDPNEIVARAALLFLALIYCLCAHLESFMLNLICVALMGLCVINVHCDQLGGLITLH</sequence>
<reference evidence="1 2" key="1">
    <citation type="journal article" date="2022" name="Nat. Ecol. Evol.">
        <title>A masculinizing supergene underlies an exaggerated male reproductive morph in a spider.</title>
        <authorList>
            <person name="Hendrickx F."/>
            <person name="De Corte Z."/>
            <person name="Sonet G."/>
            <person name="Van Belleghem S.M."/>
            <person name="Kostlbacher S."/>
            <person name="Vangestel C."/>
        </authorList>
    </citation>
    <scope>NUCLEOTIDE SEQUENCE [LARGE SCALE GENOMIC DNA]</scope>
    <source>
        <strain evidence="1">W744_W776</strain>
    </source>
</reference>
<proteinExistence type="predicted"/>
<name>A0AAV6W0I8_9ARAC</name>
<evidence type="ECO:0000313" key="2">
    <source>
        <dbReference type="Proteomes" id="UP000827092"/>
    </source>
</evidence>
<comment type="caution">
    <text evidence="1">The sequence shown here is derived from an EMBL/GenBank/DDBJ whole genome shotgun (WGS) entry which is preliminary data.</text>
</comment>
<gene>
    <name evidence="1" type="ORF">JTE90_027311</name>
</gene>
<protein>
    <submittedName>
        <fullName evidence="1">Uncharacterized protein</fullName>
    </submittedName>
</protein>
<keyword evidence="2" id="KW-1185">Reference proteome</keyword>
<dbReference type="EMBL" id="JAFNEN010000002">
    <property type="protein sequence ID" value="KAG8201831.1"/>
    <property type="molecule type" value="Genomic_DNA"/>
</dbReference>